<accession>A0A0A9CWQ7</accession>
<name>A0A0A9CWQ7_ARUDO</name>
<reference evidence="1" key="1">
    <citation type="submission" date="2014-09" db="EMBL/GenBank/DDBJ databases">
        <authorList>
            <person name="Magalhaes I.L.F."/>
            <person name="Oliveira U."/>
            <person name="Santos F.R."/>
            <person name="Vidigal T.H.D.A."/>
            <person name="Brescovit A.D."/>
            <person name="Santos A.J."/>
        </authorList>
    </citation>
    <scope>NUCLEOTIDE SEQUENCE</scope>
    <source>
        <tissue evidence="1">Shoot tissue taken approximately 20 cm above the soil surface</tissue>
    </source>
</reference>
<proteinExistence type="predicted"/>
<reference evidence="1" key="2">
    <citation type="journal article" date="2015" name="Data Brief">
        <title>Shoot transcriptome of the giant reed, Arundo donax.</title>
        <authorList>
            <person name="Barrero R.A."/>
            <person name="Guerrero F.D."/>
            <person name="Moolhuijzen P."/>
            <person name="Goolsby J.A."/>
            <person name="Tidwell J."/>
            <person name="Bellgard S.E."/>
            <person name="Bellgard M.I."/>
        </authorList>
    </citation>
    <scope>NUCLEOTIDE SEQUENCE</scope>
    <source>
        <tissue evidence="1">Shoot tissue taken approximately 20 cm above the soil surface</tissue>
    </source>
</reference>
<organism evidence="1">
    <name type="scientific">Arundo donax</name>
    <name type="common">Giant reed</name>
    <name type="synonym">Donax arundinaceus</name>
    <dbReference type="NCBI Taxonomy" id="35708"/>
    <lineage>
        <taxon>Eukaryota</taxon>
        <taxon>Viridiplantae</taxon>
        <taxon>Streptophyta</taxon>
        <taxon>Embryophyta</taxon>
        <taxon>Tracheophyta</taxon>
        <taxon>Spermatophyta</taxon>
        <taxon>Magnoliopsida</taxon>
        <taxon>Liliopsida</taxon>
        <taxon>Poales</taxon>
        <taxon>Poaceae</taxon>
        <taxon>PACMAD clade</taxon>
        <taxon>Arundinoideae</taxon>
        <taxon>Arundineae</taxon>
        <taxon>Arundo</taxon>
    </lineage>
</organism>
<dbReference type="AlphaFoldDB" id="A0A0A9CWQ7"/>
<sequence length="66" mass="7435">MYSCLCNGHRLLFHNFMYSNSVLLIHLIKLIDADNTSIGKNHGTSLKPSFPSLLVRCHSSSQTDTR</sequence>
<evidence type="ECO:0000313" key="1">
    <source>
        <dbReference type="EMBL" id="JAD75927.1"/>
    </source>
</evidence>
<dbReference type="EMBL" id="GBRH01221968">
    <property type="protein sequence ID" value="JAD75927.1"/>
    <property type="molecule type" value="Transcribed_RNA"/>
</dbReference>
<protein>
    <submittedName>
        <fullName evidence="1">Uncharacterized protein</fullName>
    </submittedName>
</protein>